<organism evidence="1 2">
    <name type="scientific">Phlebia brevispora</name>
    <dbReference type="NCBI Taxonomy" id="194682"/>
    <lineage>
        <taxon>Eukaryota</taxon>
        <taxon>Fungi</taxon>
        <taxon>Dikarya</taxon>
        <taxon>Basidiomycota</taxon>
        <taxon>Agaricomycotina</taxon>
        <taxon>Agaricomycetes</taxon>
        <taxon>Polyporales</taxon>
        <taxon>Meruliaceae</taxon>
        <taxon>Phlebia</taxon>
    </lineage>
</organism>
<accession>A0ACC1T9V1</accession>
<name>A0ACC1T9V1_9APHY</name>
<protein>
    <submittedName>
        <fullName evidence="1">Uncharacterized protein</fullName>
    </submittedName>
</protein>
<dbReference type="EMBL" id="JANHOG010000253">
    <property type="protein sequence ID" value="KAJ3556305.1"/>
    <property type="molecule type" value="Genomic_DNA"/>
</dbReference>
<sequence>MVPLALLLYDHALTFGEELRVNQGLSIMQFVYQEDMPGAYAACNIIARLTAVLTTISYLAVGVFSSLRVYAILERNLKLAVLVFALYLMAVGGDAYYNHSGLSTPVAPPLRGCARRAGDEKVTLLYILNLELCTELRACPVSVSAACMLLAETIVQVSTWAKTFKVHQMLRNLNAERSLTRLLLCDGTVAFTLLSFWEILVQIVTYVQLSSVNLPIISVVLCRFLLRLRQIYMSGDSSTSHVIPAAVIGNVGAPLDMRSIVFDTHAAEEDIEGDGIYVSADPLAEGLQLA</sequence>
<comment type="caution">
    <text evidence="1">The sequence shown here is derived from an EMBL/GenBank/DDBJ whole genome shotgun (WGS) entry which is preliminary data.</text>
</comment>
<proteinExistence type="predicted"/>
<evidence type="ECO:0000313" key="1">
    <source>
        <dbReference type="EMBL" id="KAJ3556305.1"/>
    </source>
</evidence>
<reference evidence="1" key="1">
    <citation type="submission" date="2022-07" db="EMBL/GenBank/DDBJ databases">
        <title>Genome Sequence of Phlebia brevispora.</title>
        <authorList>
            <person name="Buettner E."/>
        </authorList>
    </citation>
    <scope>NUCLEOTIDE SEQUENCE</scope>
    <source>
        <strain evidence="1">MPL23</strain>
    </source>
</reference>
<keyword evidence="2" id="KW-1185">Reference proteome</keyword>
<gene>
    <name evidence="1" type="ORF">NM688_g2103</name>
</gene>
<evidence type="ECO:0000313" key="2">
    <source>
        <dbReference type="Proteomes" id="UP001148662"/>
    </source>
</evidence>
<dbReference type="Proteomes" id="UP001148662">
    <property type="component" value="Unassembled WGS sequence"/>
</dbReference>